<gene>
    <name evidence="5" type="ORF">OLEA9_A009344</name>
</gene>
<organism evidence="5 6">
    <name type="scientific">Olea europaea subsp. europaea</name>
    <dbReference type="NCBI Taxonomy" id="158383"/>
    <lineage>
        <taxon>Eukaryota</taxon>
        <taxon>Viridiplantae</taxon>
        <taxon>Streptophyta</taxon>
        <taxon>Embryophyta</taxon>
        <taxon>Tracheophyta</taxon>
        <taxon>Spermatophyta</taxon>
        <taxon>Magnoliopsida</taxon>
        <taxon>eudicotyledons</taxon>
        <taxon>Gunneridae</taxon>
        <taxon>Pentapetalae</taxon>
        <taxon>asterids</taxon>
        <taxon>lamiids</taxon>
        <taxon>Lamiales</taxon>
        <taxon>Oleaceae</taxon>
        <taxon>Oleeae</taxon>
        <taxon>Olea</taxon>
    </lineage>
</organism>
<dbReference type="InterPro" id="IPR006843">
    <property type="entry name" value="PAP/fibrillin_dom"/>
</dbReference>
<evidence type="ECO:0000256" key="2">
    <source>
        <dbReference type="ARBA" id="ARBA00022640"/>
    </source>
</evidence>
<sequence>MAALSFSTSPTLLHNCTSRTPPTGKITPKSVPYLPSTFKNSKLFDTCKIIETQSKKWRIGFSLFPYLLIKDRESLKKELLEAIAPLDRGAAASPEDQQRIDQIARELEAVNTVKQPLKSSLLNGKWELLYTTSTAILKTERPKFLRPNGKIYQAINADALRAQNLETWPFFNQATANLVPLNESRVAVKFDAFKIAALIPIKSRGSGRGQLEITYLDEELRTINLVILFKMSLLHHFYLFPIATSASLHCPHPPAWGHKSVCEEEERDSGILRL</sequence>
<comment type="caution">
    <text evidence="5">The sequence shown here is derived from an EMBL/GenBank/DDBJ whole genome shotgun (WGS) entry which is preliminary data.</text>
</comment>
<evidence type="ECO:0000313" key="5">
    <source>
        <dbReference type="EMBL" id="CAA2972825.1"/>
    </source>
</evidence>
<dbReference type="GO" id="GO:0009536">
    <property type="term" value="C:plastid"/>
    <property type="evidence" value="ECO:0007669"/>
    <property type="project" value="UniProtKB-SubCell"/>
</dbReference>
<dbReference type="EMBL" id="CACTIH010002071">
    <property type="protein sequence ID" value="CAA2972825.1"/>
    <property type="molecule type" value="Genomic_DNA"/>
</dbReference>
<reference evidence="5 6" key="1">
    <citation type="submission" date="2019-12" db="EMBL/GenBank/DDBJ databases">
        <authorList>
            <person name="Alioto T."/>
            <person name="Alioto T."/>
            <person name="Gomez Garrido J."/>
        </authorList>
    </citation>
    <scope>NUCLEOTIDE SEQUENCE [LARGE SCALE GENOMIC DNA]</scope>
</reference>
<dbReference type="Proteomes" id="UP000594638">
    <property type="component" value="Unassembled WGS sequence"/>
</dbReference>
<dbReference type="AlphaFoldDB" id="A0A8S0R360"/>
<dbReference type="Gramene" id="OE9A009344T1">
    <property type="protein sequence ID" value="OE9A009344C1"/>
    <property type="gene ID" value="OE9A009344"/>
</dbReference>
<dbReference type="InterPro" id="IPR039633">
    <property type="entry name" value="PAP"/>
</dbReference>
<proteinExistence type="predicted"/>
<evidence type="ECO:0000256" key="1">
    <source>
        <dbReference type="ARBA" id="ARBA00004474"/>
    </source>
</evidence>
<keyword evidence="3" id="KW-0809">Transit peptide</keyword>
<dbReference type="OrthoDB" id="189024at2759"/>
<dbReference type="PANTHER" id="PTHR31906">
    <property type="entry name" value="PLASTID-LIPID-ASSOCIATED PROTEIN 4, CHLOROPLASTIC-RELATED"/>
    <property type="match status" value="1"/>
</dbReference>
<comment type="subcellular location">
    <subcellularLocation>
        <location evidence="1">Plastid</location>
    </subcellularLocation>
</comment>
<name>A0A8S0R360_OLEEU</name>
<evidence type="ECO:0000256" key="3">
    <source>
        <dbReference type="ARBA" id="ARBA00022946"/>
    </source>
</evidence>
<accession>A0A8S0R360</accession>
<evidence type="ECO:0000313" key="6">
    <source>
        <dbReference type="Proteomes" id="UP000594638"/>
    </source>
</evidence>
<keyword evidence="6" id="KW-1185">Reference proteome</keyword>
<feature type="domain" description="Plastid lipid-associated protein/fibrillin conserved" evidence="4">
    <location>
        <begin position="74"/>
        <end position="221"/>
    </location>
</feature>
<keyword evidence="2" id="KW-0934">Plastid</keyword>
<evidence type="ECO:0000259" key="4">
    <source>
        <dbReference type="Pfam" id="PF04755"/>
    </source>
</evidence>
<protein>
    <recommendedName>
        <fullName evidence="4">Plastid lipid-associated protein/fibrillin conserved domain-containing protein</fullName>
    </recommendedName>
</protein>
<dbReference type="Pfam" id="PF04755">
    <property type="entry name" value="PAP_fibrillin"/>
    <property type="match status" value="1"/>
</dbReference>